<dbReference type="VEuPathDB" id="FungiDB:SDRG_13384"/>
<dbReference type="OMA" id="CKRPQSA"/>
<reference evidence="2 3" key="1">
    <citation type="submission" date="2012-04" db="EMBL/GenBank/DDBJ databases">
        <title>The Genome Sequence of Saprolegnia declina VS20.</title>
        <authorList>
            <consortium name="The Broad Institute Genome Sequencing Platform"/>
            <person name="Russ C."/>
            <person name="Nusbaum C."/>
            <person name="Tyler B."/>
            <person name="van West P."/>
            <person name="Dieguez-Uribeondo J."/>
            <person name="de Bruijn I."/>
            <person name="Tripathy S."/>
            <person name="Jiang R."/>
            <person name="Young S.K."/>
            <person name="Zeng Q."/>
            <person name="Gargeya S."/>
            <person name="Fitzgerald M."/>
            <person name="Haas B."/>
            <person name="Abouelleil A."/>
            <person name="Alvarado L."/>
            <person name="Arachchi H.M."/>
            <person name="Berlin A."/>
            <person name="Chapman S.B."/>
            <person name="Goldberg J."/>
            <person name="Griggs A."/>
            <person name="Gujja S."/>
            <person name="Hansen M."/>
            <person name="Howarth C."/>
            <person name="Imamovic A."/>
            <person name="Larimer J."/>
            <person name="McCowen C."/>
            <person name="Montmayeur A."/>
            <person name="Murphy C."/>
            <person name="Neiman D."/>
            <person name="Pearson M."/>
            <person name="Priest M."/>
            <person name="Roberts A."/>
            <person name="Saif S."/>
            <person name="Shea T."/>
            <person name="Sisk P."/>
            <person name="Sykes S."/>
            <person name="Wortman J."/>
            <person name="Nusbaum C."/>
            <person name="Birren B."/>
        </authorList>
    </citation>
    <scope>NUCLEOTIDE SEQUENCE [LARGE SCALE GENOMIC DNA]</scope>
    <source>
        <strain evidence="2 3">VS20</strain>
    </source>
</reference>
<feature type="region of interest" description="Disordered" evidence="1">
    <location>
        <begin position="136"/>
        <end position="169"/>
    </location>
</feature>
<dbReference type="AlphaFoldDB" id="T0PTP9"/>
<evidence type="ECO:0000313" key="2">
    <source>
        <dbReference type="EMBL" id="EQC28874.1"/>
    </source>
</evidence>
<dbReference type="SUPFAM" id="SSF52047">
    <property type="entry name" value="RNI-like"/>
    <property type="match status" value="1"/>
</dbReference>
<protein>
    <submittedName>
        <fullName evidence="2">Uncharacterized protein</fullName>
    </submittedName>
</protein>
<dbReference type="GeneID" id="19954111"/>
<proteinExistence type="predicted"/>
<organism evidence="2 3">
    <name type="scientific">Saprolegnia diclina (strain VS20)</name>
    <dbReference type="NCBI Taxonomy" id="1156394"/>
    <lineage>
        <taxon>Eukaryota</taxon>
        <taxon>Sar</taxon>
        <taxon>Stramenopiles</taxon>
        <taxon>Oomycota</taxon>
        <taxon>Saprolegniomycetes</taxon>
        <taxon>Saprolegniales</taxon>
        <taxon>Saprolegniaceae</taxon>
        <taxon>Saprolegnia</taxon>
    </lineage>
</organism>
<dbReference type="OrthoDB" id="78087at2759"/>
<dbReference type="EMBL" id="JH767190">
    <property type="protein sequence ID" value="EQC28874.1"/>
    <property type="molecule type" value="Genomic_DNA"/>
</dbReference>
<dbReference type="Gene3D" id="3.80.10.10">
    <property type="entry name" value="Ribonuclease Inhibitor"/>
    <property type="match status" value="1"/>
</dbReference>
<keyword evidence="3" id="KW-1185">Reference proteome</keyword>
<dbReference type="InParanoid" id="T0PTP9"/>
<name>T0PTP9_SAPDV</name>
<gene>
    <name evidence="2" type="ORF">SDRG_13384</name>
</gene>
<feature type="compositionally biased region" description="Low complexity" evidence="1">
    <location>
        <begin position="141"/>
        <end position="150"/>
    </location>
</feature>
<evidence type="ECO:0000256" key="1">
    <source>
        <dbReference type="SAM" id="MobiDB-lite"/>
    </source>
</evidence>
<dbReference type="Proteomes" id="UP000030762">
    <property type="component" value="Unassembled WGS sequence"/>
</dbReference>
<dbReference type="RefSeq" id="XP_008617691.1">
    <property type="nucleotide sequence ID" value="XM_008619469.1"/>
</dbReference>
<evidence type="ECO:0000313" key="3">
    <source>
        <dbReference type="Proteomes" id="UP000030762"/>
    </source>
</evidence>
<dbReference type="InterPro" id="IPR032675">
    <property type="entry name" value="LRR_dom_sf"/>
</dbReference>
<sequence>METWERDEPRCREKKVHVQMANMPGDAPVRRRRTTPQKPVVNNYAAAFSAQAKVERIQDHKVNLLRAFELIEKQRPESIKASKSAPKLRTLHRTTSTQATVPVFDLSELMAYANMSPPKPELPRTSSRKVAALAKLDRPQSAKAPTPAKAAKCKRPQSATDRGQRHVESQVQRVLDRYYAKFQPHLPDVKTWAVPLSDQRAPTPCEEGATSRLPHFHMNFRGLPLRNGGIPGFDVPTTPSTFALQTFVPRMLVSVDLAGTQLTDAGCYAVATQLIHEPSITSLDVRSNALTLDGIHVLLDAVQCRAMYHALNHRLAPVTTLLLANAGVDMDKVQRLVTTANLSVVVVAPDDADCATLGVEQLLRDQLQEGPDTSVAINETLAPSLRLQRLPSCHPPTPSV</sequence>
<accession>T0PTP9</accession>